<dbReference type="GO" id="GO:0055085">
    <property type="term" value="P:transmembrane transport"/>
    <property type="evidence" value="ECO:0007669"/>
    <property type="project" value="InterPro"/>
</dbReference>
<evidence type="ECO:0000313" key="9">
    <source>
        <dbReference type="EMBL" id="AFL98702.1"/>
    </source>
</evidence>
<dbReference type="Gene3D" id="1.10.3720.10">
    <property type="entry name" value="MetI-like"/>
    <property type="match status" value="1"/>
</dbReference>
<dbReference type="Pfam" id="PF00528">
    <property type="entry name" value="BPD_transp_1"/>
    <property type="match status" value="1"/>
</dbReference>
<comment type="similarity">
    <text evidence="7">Belongs to the binding-protein-dependent transport system permease family.</text>
</comment>
<evidence type="ECO:0000256" key="6">
    <source>
        <dbReference type="ARBA" id="ARBA00023136"/>
    </source>
</evidence>
<dbReference type="PROSITE" id="PS50928">
    <property type="entry name" value="ABC_TM1"/>
    <property type="match status" value="1"/>
</dbReference>
<dbReference type="AlphaFoldDB" id="I4A418"/>
<organism evidence="9 10">
    <name type="scientific">Desulfitobacterium dehalogenans (strain ATCC 51507 / DSM 9161 / JW/IU-DC1)</name>
    <dbReference type="NCBI Taxonomy" id="756499"/>
    <lineage>
        <taxon>Bacteria</taxon>
        <taxon>Bacillati</taxon>
        <taxon>Bacillota</taxon>
        <taxon>Clostridia</taxon>
        <taxon>Eubacteriales</taxon>
        <taxon>Desulfitobacteriaceae</taxon>
        <taxon>Desulfitobacterium</taxon>
    </lineage>
</organism>
<keyword evidence="2 7" id="KW-0813">Transport</keyword>
<evidence type="ECO:0000256" key="5">
    <source>
        <dbReference type="ARBA" id="ARBA00022989"/>
    </source>
</evidence>
<dbReference type="CDD" id="cd06261">
    <property type="entry name" value="TM_PBP2"/>
    <property type="match status" value="1"/>
</dbReference>
<dbReference type="SUPFAM" id="SSF161098">
    <property type="entry name" value="MetI-like"/>
    <property type="match status" value="1"/>
</dbReference>
<evidence type="ECO:0000259" key="8">
    <source>
        <dbReference type="PROSITE" id="PS50928"/>
    </source>
</evidence>
<evidence type="ECO:0000256" key="1">
    <source>
        <dbReference type="ARBA" id="ARBA00004651"/>
    </source>
</evidence>
<dbReference type="PANTHER" id="PTHR30151">
    <property type="entry name" value="ALKANE SULFONATE ABC TRANSPORTER-RELATED, MEMBRANE SUBUNIT"/>
    <property type="match status" value="1"/>
</dbReference>
<keyword evidence="6 7" id="KW-0472">Membrane</keyword>
<gene>
    <name evidence="9" type="ordered locus">Desde_0226</name>
</gene>
<dbReference type="PANTHER" id="PTHR30151:SF16">
    <property type="entry name" value="ABC TRANSPORTER PERMEASE PROTEIN"/>
    <property type="match status" value="1"/>
</dbReference>
<feature type="transmembrane region" description="Helical" evidence="7">
    <location>
        <begin position="227"/>
        <end position="249"/>
    </location>
</feature>
<evidence type="ECO:0000256" key="3">
    <source>
        <dbReference type="ARBA" id="ARBA00022475"/>
    </source>
</evidence>
<name>I4A418_DESDJ</name>
<keyword evidence="3" id="KW-1003">Cell membrane</keyword>
<feature type="transmembrane region" description="Helical" evidence="7">
    <location>
        <begin position="194"/>
        <end position="215"/>
    </location>
</feature>
<dbReference type="InterPro" id="IPR035906">
    <property type="entry name" value="MetI-like_sf"/>
</dbReference>
<dbReference type="KEGG" id="ddh:Desde_0226"/>
<sequence>MRNKDFGSKQKTRLFWIAVILAVWEITAQSGIFPEAIFPSLLVIAKALGNSVVSGEILLQTSFSLALILQGLLIGLLAAILASALAVSHKGVHGLVDTLTAIAHPLPGIALLPLIIIWFGTGTVSIIVIIVHSVIWPMILNIMAGFKAIPPIYKEAGLNLGLNHFHIIKDIMIPASFPYVLSGLRIGWARAWRALISAEMIFGAVGLNGGLGWYIFKQRVFMDTPGIFAGLFVIVLIGIVVEDFFFAAIEERTTKKWGMT</sequence>
<feature type="transmembrane region" description="Helical" evidence="7">
    <location>
        <begin position="63"/>
        <end position="87"/>
    </location>
</feature>
<keyword evidence="10" id="KW-1185">Reference proteome</keyword>
<protein>
    <submittedName>
        <fullName evidence="9">ABC-type nitrate/sulfonate/bicarbonate transport system, permease component</fullName>
    </submittedName>
</protein>
<dbReference type="GO" id="GO:0005886">
    <property type="term" value="C:plasma membrane"/>
    <property type="evidence" value="ECO:0007669"/>
    <property type="project" value="UniProtKB-SubCell"/>
</dbReference>
<reference evidence="10" key="1">
    <citation type="submission" date="2012-06" db="EMBL/GenBank/DDBJ databases">
        <title>Complete sequence of Desulfitobacterium dehalogenans ATCC 51507.</title>
        <authorList>
            <person name="Lucas S."/>
            <person name="Han J."/>
            <person name="Lapidus A."/>
            <person name="Cheng J.-F."/>
            <person name="Goodwin L."/>
            <person name="Pitluck S."/>
            <person name="Peters L."/>
            <person name="Ovchinnikova G."/>
            <person name="Teshima H."/>
            <person name="Detter J.C."/>
            <person name="Han C."/>
            <person name="Tapia R."/>
            <person name="Land M."/>
            <person name="Hauser L."/>
            <person name="Kyrpides N."/>
            <person name="Ivanova N."/>
            <person name="Pagani I."/>
            <person name="Kruse T."/>
            <person name="de Vos W.M."/>
            <person name="Smidt H."/>
            <person name="Woyke T."/>
        </authorList>
    </citation>
    <scope>NUCLEOTIDE SEQUENCE [LARGE SCALE GENOMIC DNA]</scope>
    <source>
        <strain evidence="10">ATCC 51507 / DSM 9161 / JW/IU-DC1</strain>
    </source>
</reference>
<dbReference type="EMBL" id="CP003348">
    <property type="protein sequence ID" value="AFL98702.1"/>
    <property type="molecule type" value="Genomic_DNA"/>
</dbReference>
<dbReference type="eggNOG" id="COG0600">
    <property type="taxonomic scope" value="Bacteria"/>
</dbReference>
<dbReference type="OrthoDB" id="9796361at2"/>
<evidence type="ECO:0000256" key="2">
    <source>
        <dbReference type="ARBA" id="ARBA00022448"/>
    </source>
</evidence>
<proteinExistence type="inferred from homology"/>
<dbReference type="STRING" id="756499.Desde_0226"/>
<accession>I4A418</accession>
<dbReference type="RefSeq" id="WP_014792200.1">
    <property type="nucleotide sequence ID" value="NC_018017.1"/>
</dbReference>
<evidence type="ECO:0000313" key="10">
    <source>
        <dbReference type="Proteomes" id="UP000006053"/>
    </source>
</evidence>
<dbReference type="Proteomes" id="UP000006053">
    <property type="component" value="Chromosome"/>
</dbReference>
<evidence type="ECO:0000256" key="7">
    <source>
        <dbReference type="RuleBase" id="RU363032"/>
    </source>
</evidence>
<keyword evidence="4 7" id="KW-0812">Transmembrane</keyword>
<feature type="domain" description="ABC transmembrane type-1" evidence="8">
    <location>
        <begin position="57"/>
        <end position="245"/>
    </location>
</feature>
<keyword evidence="5 7" id="KW-1133">Transmembrane helix</keyword>
<dbReference type="InterPro" id="IPR000515">
    <property type="entry name" value="MetI-like"/>
</dbReference>
<dbReference type="HOGENOM" id="CLU_046113_1_4_9"/>
<comment type="subcellular location">
    <subcellularLocation>
        <location evidence="1 7">Cell membrane</location>
        <topology evidence="1 7">Multi-pass membrane protein</topology>
    </subcellularLocation>
</comment>
<evidence type="ECO:0000256" key="4">
    <source>
        <dbReference type="ARBA" id="ARBA00022692"/>
    </source>
</evidence>
<reference evidence="9 10" key="2">
    <citation type="journal article" date="2015" name="J. Bacteriol.">
        <title>Genomic, proteomic, and biochemical analysis of the organohalide respiratory pathway in Desulfitobacterium dehalogenans.</title>
        <authorList>
            <person name="Kruse T."/>
            <person name="van de Pas B.A."/>
            <person name="Atteia A."/>
            <person name="Krab K."/>
            <person name="Hagen W.R."/>
            <person name="Goodwin L."/>
            <person name="Chain P."/>
            <person name="Boeren S."/>
            <person name="Maphosa F."/>
            <person name="Schraa G."/>
            <person name="de Vos W.M."/>
            <person name="van der Oost J."/>
            <person name="Smidt H."/>
            <person name="Stams A.J."/>
        </authorList>
    </citation>
    <scope>NUCLEOTIDE SEQUENCE [LARGE SCALE GENOMIC DNA]</scope>
    <source>
        <strain evidence="10">ATCC 51507 / DSM 9161 / JW/IU-DC1</strain>
    </source>
</reference>